<dbReference type="Proteomes" id="UP001066276">
    <property type="component" value="Chromosome 1_1"/>
</dbReference>
<dbReference type="EMBL" id="JANPWB010000001">
    <property type="protein sequence ID" value="KAJ1212843.1"/>
    <property type="molecule type" value="Genomic_DNA"/>
</dbReference>
<accession>A0AAV7WJU6</accession>
<organism evidence="2 3">
    <name type="scientific">Pleurodeles waltl</name>
    <name type="common">Iberian ribbed newt</name>
    <dbReference type="NCBI Taxonomy" id="8319"/>
    <lineage>
        <taxon>Eukaryota</taxon>
        <taxon>Metazoa</taxon>
        <taxon>Chordata</taxon>
        <taxon>Craniata</taxon>
        <taxon>Vertebrata</taxon>
        <taxon>Euteleostomi</taxon>
        <taxon>Amphibia</taxon>
        <taxon>Batrachia</taxon>
        <taxon>Caudata</taxon>
        <taxon>Salamandroidea</taxon>
        <taxon>Salamandridae</taxon>
        <taxon>Pleurodelinae</taxon>
        <taxon>Pleurodeles</taxon>
    </lineage>
</organism>
<comment type="caution">
    <text evidence="2">The sequence shown here is derived from an EMBL/GenBank/DDBJ whole genome shotgun (WGS) entry which is preliminary data.</text>
</comment>
<feature type="compositionally biased region" description="Gly residues" evidence="1">
    <location>
        <begin position="26"/>
        <end position="35"/>
    </location>
</feature>
<reference evidence="2" key="1">
    <citation type="journal article" date="2022" name="bioRxiv">
        <title>Sequencing and chromosome-scale assembly of the giantPleurodeles waltlgenome.</title>
        <authorList>
            <person name="Brown T."/>
            <person name="Elewa A."/>
            <person name="Iarovenko S."/>
            <person name="Subramanian E."/>
            <person name="Araus A.J."/>
            <person name="Petzold A."/>
            <person name="Susuki M."/>
            <person name="Suzuki K.-i.T."/>
            <person name="Hayashi T."/>
            <person name="Toyoda A."/>
            <person name="Oliveira C."/>
            <person name="Osipova E."/>
            <person name="Leigh N.D."/>
            <person name="Simon A."/>
            <person name="Yun M.H."/>
        </authorList>
    </citation>
    <scope>NUCLEOTIDE SEQUENCE</scope>
    <source>
        <strain evidence="2">20211129_DDA</strain>
        <tissue evidence="2">Liver</tissue>
    </source>
</reference>
<protein>
    <submittedName>
        <fullName evidence="2">Uncharacterized protein</fullName>
    </submittedName>
</protein>
<name>A0AAV7WJU6_PLEWA</name>
<feature type="region of interest" description="Disordered" evidence="1">
    <location>
        <begin position="1"/>
        <end position="56"/>
    </location>
</feature>
<evidence type="ECO:0000313" key="2">
    <source>
        <dbReference type="EMBL" id="KAJ1212843.1"/>
    </source>
</evidence>
<gene>
    <name evidence="2" type="ORF">NDU88_000487</name>
</gene>
<evidence type="ECO:0000313" key="3">
    <source>
        <dbReference type="Proteomes" id="UP001066276"/>
    </source>
</evidence>
<evidence type="ECO:0000256" key="1">
    <source>
        <dbReference type="SAM" id="MobiDB-lite"/>
    </source>
</evidence>
<sequence>MRGGELGEPGFAGRPRRPENPERTGGATGGIGGGPADLVRERSRHGDRGPGGLGGLRSWGLGGPFWAWACDGALTAEVVAEQRGRPGTGLGEGARLG</sequence>
<keyword evidence="3" id="KW-1185">Reference proteome</keyword>
<feature type="compositionally biased region" description="Basic and acidic residues" evidence="1">
    <location>
        <begin position="38"/>
        <end position="48"/>
    </location>
</feature>
<dbReference type="AlphaFoldDB" id="A0AAV7WJU6"/>
<proteinExistence type="predicted"/>